<keyword evidence="3" id="KW-0732">Signal</keyword>
<dbReference type="AlphaFoldDB" id="A0A7H0HL63"/>
<dbReference type="InterPro" id="IPR028082">
    <property type="entry name" value="Peripla_BP_I"/>
</dbReference>
<evidence type="ECO:0000259" key="4">
    <source>
        <dbReference type="Pfam" id="PF13407"/>
    </source>
</evidence>
<dbReference type="Proteomes" id="UP000516057">
    <property type="component" value="Chromosome"/>
</dbReference>
<evidence type="ECO:0000256" key="2">
    <source>
        <dbReference type="ARBA" id="ARBA00007639"/>
    </source>
</evidence>
<dbReference type="GO" id="GO:0030313">
    <property type="term" value="C:cell envelope"/>
    <property type="evidence" value="ECO:0007669"/>
    <property type="project" value="UniProtKB-SubCell"/>
</dbReference>
<proteinExistence type="inferred from homology"/>
<dbReference type="KEGG" id="amon:H9L24_05645"/>
<comment type="subcellular location">
    <subcellularLocation>
        <location evidence="1">Cell envelope</location>
    </subcellularLocation>
</comment>
<evidence type="ECO:0000313" key="6">
    <source>
        <dbReference type="Proteomes" id="UP000516057"/>
    </source>
</evidence>
<dbReference type="Pfam" id="PF13407">
    <property type="entry name" value="Peripla_BP_4"/>
    <property type="match status" value="1"/>
</dbReference>
<sequence length="344" mass="38068">MSVVFINPGKPDEAYWAAASAMMEHAARNLGLQLEVQYADRDHVRGLALARQLAQRAPSARPDYVVFSNDYGMAPEMLRLLDGAGIRAFMAFSGVHGGAREETGAPRERYPFWLGSLEPNAEEAGYLTARALFAQARASGQGRAQDGKLHLLAIAGDRSTPSSAARNAGMRRAVREAGDVVLVQEVYADWRRDKAAEQALWLYQRHPEARLVWAGSDQMAFGAMAAWRERGGTPGRDAWFSGINTSREALAALRGSELAALAGGHFMAGAWALVMLFDHSRGIDFASEGLEQERSLFVLFDAELARRFEQRVDRATPAIDFRRFSKALNPQLRRYGFDAVHWLR</sequence>
<keyword evidence="6" id="KW-1185">Reference proteome</keyword>
<dbReference type="InterPro" id="IPR025997">
    <property type="entry name" value="SBP_2_dom"/>
</dbReference>
<dbReference type="EMBL" id="CP060790">
    <property type="protein sequence ID" value="QNP61279.1"/>
    <property type="molecule type" value="Genomic_DNA"/>
</dbReference>
<evidence type="ECO:0000256" key="1">
    <source>
        <dbReference type="ARBA" id="ARBA00004196"/>
    </source>
</evidence>
<dbReference type="SUPFAM" id="SSF53822">
    <property type="entry name" value="Periplasmic binding protein-like I"/>
    <property type="match status" value="1"/>
</dbReference>
<gene>
    <name evidence="5" type="ORF">H9L24_05645</name>
</gene>
<dbReference type="GO" id="GO:0030246">
    <property type="term" value="F:carbohydrate binding"/>
    <property type="evidence" value="ECO:0007669"/>
    <property type="project" value="UniProtKB-ARBA"/>
</dbReference>
<dbReference type="PANTHER" id="PTHR46847">
    <property type="entry name" value="D-ALLOSE-BINDING PERIPLASMIC PROTEIN-RELATED"/>
    <property type="match status" value="1"/>
</dbReference>
<comment type="similarity">
    <text evidence="2">Belongs to the bacterial solute-binding protein 2 family.</text>
</comment>
<dbReference type="CDD" id="cd06324">
    <property type="entry name" value="PBP1_ABC_sugar_binding-like"/>
    <property type="match status" value="1"/>
</dbReference>
<evidence type="ECO:0000313" key="5">
    <source>
        <dbReference type="EMBL" id="QNP61279.1"/>
    </source>
</evidence>
<name>A0A7H0HL63_9BURK</name>
<evidence type="ECO:0000256" key="3">
    <source>
        <dbReference type="ARBA" id="ARBA00022729"/>
    </source>
</evidence>
<dbReference type="PANTHER" id="PTHR46847:SF2">
    <property type="entry name" value="ABC TRANSPORTER SUGAR-BINDING PROTEIN"/>
    <property type="match status" value="1"/>
</dbReference>
<feature type="domain" description="Periplasmic binding protein" evidence="4">
    <location>
        <begin position="3"/>
        <end position="282"/>
    </location>
</feature>
<reference evidence="5 6" key="1">
    <citation type="submission" date="2020-08" db="EMBL/GenBank/DDBJ databases">
        <title>Genome sequence of Acidovorax monticola KACC 19171T.</title>
        <authorList>
            <person name="Hyun D.-W."/>
            <person name="Bae J.-W."/>
        </authorList>
    </citation>
    <scope>NUCLEOTIDE SEQUENCE [LARGE SCALE GENOMIC DNA]</scope>
    <source>
        <strain evidence="5 6">KACC 19171</strain>
    </source>
</reference>
<protein>
    <submittedName>
        <fullName evidence="5">ABC transporter substrate-binding protein</fullName>
    </submittedName>
</protein>
<organism evidence="5 6">
    <name type="scientific">Paenacidovorax monticola</name>
    <dbReference type="NCBI Taxonomy" id="1926868"/>
    <lineage>
        <taxon>Bacteria</taxon>
        <taxon>Pseudomonadati</taxon>
        <taxon>Pseudomonadota</taxon>
        <taxon>Betaproteobacteria</taxon>
        <taxon>Burkholderiales</taxon>
        <taxon>Comamonadaceae</taxon>
        <taxon>Paenacidovorax</taxon>
    </lineage>
</organism>
<accession>A0A7H0HL63</accession>
<dbReference type="Gene3D" id="3.40.50.2300">
    <property type="match status" value="2"/>
</dbReference>